<evidence type="ECO:0000313" key="2">
    <source>
        <dbReference type="Proteomes" id="UP000579647"/>
    </source>
</evidence>
<evidence type="ECO:0000313" key="1">
    <source>
        <dbReference type="EMBL" id="MBB5491471.1"/>
    </source>
</evidence>
<name>A0A840WEN4_9ACTN</name>
<reference evidence="1 2" key="1">
    <citation type="submission" date="2020-08" db="EMBL/GenBank/DDBJ databases">
        <title>Sequencing the genomes of 1000 actinobacteria strains.</title>
        <authorList>
            <person name="Klenk H.-P."/>
        </authorList>
    </citation>
    <scope>NUCLEOTIDE SEQUENCE [LARGE SCALE GENOMIC DNA]</scope>
    <source>
        <strain evidence="1 2">DSM 44598</strain>
    </source>
</reference>
<keyword evidence="2" id="KW-1185">Reference proteome</keyword>
<protein>
    <submittedName>
        <fullName evidence="1">Uncharacterized protein</fullName>
    </submittedName>
</protein>
<dbReference type="EMBL" id="JACHDO010000001">
    <property type="protein sequence ID" value="MBB5491471.1"/>
    <property type="molecule type" value="Genomic_DNA"/>
</dbReference>
<dbReference type="AlphaFoldDB" id="A0A840WEN4"/>
<dbReference type="Proteomes" id="UP000579647">
    <property type="component" value="Unassembled WGS sequence"/>
</dbReference>
<gene>
    <name evidence="1" type="ORF">HNR07_002608</name>
</gene>
<dbReference type="RefSeq" id="WP_246420281.1">
    <property type="nucleotide sequence ID" value="NZ_BAAAKM010000157.1"/>
</dbReference>
<organism evidence="1 2">
    <name type="scientific">Nocardiopsis metallicus</name>
    <dbReference type="NCBI Taxonomy" id="179819"/>
    <lineage>
        <taxon>Bacteria</taxon>
        <taxon>Bacillati</taxon>
        <taxon>Actinomycetota</taxon>
        <taxon>Actinomycetes</taxon>
        <taxon>Streptosporangiales</taxon>
        <taxon>Nocardiopsidaceae</taxon>
        <taxon>Nocardiopsis</taxon>
    </lineage>
</organism>
<comment type="caution">
    <text evidence="1">The sequence shown here is derived from an EMBL/GenBank/DDBJ whole genome shotgun (WGS) entry which is preliminary data.</text>
</comment>
<sequence length="49" mass="5618">MPDSHIEMVAWLVPVRRANALWDKCLVNRCERSTRMIATMSKRSTAATI</sequence>
<accession>A0A840WEN4</accession>
<proteinExistence type="predicted"/>